<accession>A0A0F9AJ80</accession>
<evidence type="ECO:0000313" key="1">
    <source>
        <dbReference type="EMBL" id="KKL09679.1"/>
    </source>
</evidence>
<feature type="non-terminal residue" evidence="1">
    <location>
        <position position="1"/>
    </location>
</feature>
<dbReference type="AlphaFoldDB" id="A0A0F9AJ80"/>
<sequence length="75" mass="8075">LNAKADELSKLVDSSGAYIRVDGLVSRDPWNNPLGVAYSRSVRGVEKLVVRSAGPDGLFSTDDDIATERWLLGGK</sequence>
<reference evidence="1" key="1">
    <citation type="journal article" date="2015" name="Nature">
        <title>Complex archaea that bridge the gap between prokaryotes and eukaryotes.</title>
        <authorList>
            <person name="Spang A."/>
            <person name="Saw J.H."/>
            <person name="Jorgensen S.L."/>
            <person name="Zaremba-Niedzwiedzka K."/>
            <person name="Martijn J."/>
            <person name="Lind A.E."/>
            <person name="van Eijk R."/>
            <person name="Schleper C."/>
            <person name="Guy L."/>
            <person name="Ettema T.J."/>
        </authorList>
    </citation>
    <scope>NUCLEOTIDE SEQUENCE</scope>
</reference>
<evidence type="ECO:0008006" key="2">
    <source>
        <dbReference type="Google" id="ProtNLM"/>
    </source>
</evidence>
<organism evidence="1">
    <name type="scientific">marine sediment metagenome</name>
    <dbReference type="NCBI Taxonomy" id="412755"/>
    <lineage>
        <taxon>unclassified sequences</taxon>
        <taxon>metagenomes</taxon>
        <taxon>ecological metagenomes</taxon>
    </lineage>
</organism>
<dbReference type="EMBL" id="LAZR01042374">
    <property type="protein sequence ID" value="KKL09679.1"/>
    <property type="molecule type" value="Genomic_DNA"/>
</dbReference>
<comment type="caution">
    <text evidence="1">The sequence shown here is derived from an EMBL/GenBank/DDBJ whole genome shotgun (WGS) entry which is preliminary data.</text>
</comment>
<dbReference type="InterPro" id="IPR045584">
    <property type="entry name" value="Pilin-like"/>
</dbReference>
<name>A0A0F9AJ80_9ZZZZ</name>
<protein>
    <recommendedName>
        <fullName evidence="2">Type II secretion system protein GspG C-terminal domain-containing protein</fullName>
    </recommendedName>
</protein>
<dbReference type="Gene3D" id="3.30.700.10">
    <property type="entry name" value="Glycoprotein, Type 4 Pilin"/>
    <property type="match status" value="1"/>
</dbReference>
<gene>
    <name evidence="1" type="ORF">LCGC14_2563440</name>
</gene>
<proteinExistence type="predicted"/>
<dbReference type="SUPFAM" id="SSF54523">
    <property type="entry name" value="Pili subunits"/>
    <property type="match status" value="1"/>
</dbReference>